<name>A0A2J6QWB6_HYAVF</name>
<accession>A0A2J6QWB6</accession>
<dbReference type="Proteomes" id="UP000235786">
    <property type="component" value="Unassembled WGS sequence"/>
</dbReference>
<feature type="non-terminal residue" evidence="3">
    <location>
        <position position="1"/>
    </location>
</feature>
<dbReference type="Gene3D" id="3.40.50.300">
    <property type="entry name" value="P-loop containing nucleotide triphosphate hydrolases"/>
    <property type="match status" value="1"/>
</dbReference>
<evidence type="ECO:0000259" key="2">
    <source>
        <dbReference type="Pfam" id="PF24883"/>
    </source>
</evidence>
<evidence type="ECO:0000313" key="4">
    <source>
        <dbReference type="Proteomes" id="UP000235786"/>
    </source>
</evidence>
<evidence type="ECO:0000313" key="3">
    <source>
        <dbReference type="EMBL" id="PMD30552.1"/>
    </source>
</evidence>
<gene>
    <name evidence="3" type="ORF">L207DRAFT_392750</name>
</gene>
<dbReference type="STRING" id="1149755.A0A2J6QWB6"/>
<evidence type="ECO:0000256" key="1">
    <source>
        <dbReference type="ARBA" id="ARBA00022737"/>
    </source>
</evidence>
<keyword evidence="4" id="KW-1185">Reference proteome</keyword>
<dbReference type="SUPFAM" id="SSF52540">
    <property type="entry name" value="P-loop containing nucleoside triphosphate hydrolases"/>
    <property type="match status" value="1"/>
</dbReference>
<dbReference type="OrthoDB" id="195446at2759"/>
<dbReference type="AlphaFoldDB" id="A0A2J6QWB6"/>
<organism evidence="3 4">
    <name type="scientific">Hyaloscypha variabilis (strain UAMH 11265 / GT02V1 / F)</name>
    <name type="common">Meliniomyces variabilis</name>
    <dbReference type="NCBI Taxonomy" id="1149755"/>
    <lineage>
        <taxon>Eukaryota</taxon>
        <taxon>Fungi</taxon>
        <taxon>Dikarya</taxon>
        <taxon>Ascomycota</taxon>
        <taxon>Pezizomycotina</taxon>
        <taxon>Leotiomycetes</taxon>
        <taxon>Helotiales</taxon>
        <taxon>Hyaloscyphaceae</taxon>
        <taxon>Hyaloscypha</taxon>
        <taxon>Hyaloscypha variabilis</taxon>
    </lineage>
</organism>
<feature type="non-terminal residue" evidence="3">
    <location>
        <position position="150"/>
    </location>
</feature>
<dbReference type="PANTHER" id="PTHR10039">
    <property type="entry name" value="AMELOGENIN"/>
    <property type="match status" value="1"/>
</dbReference>
<protein>
    <recommendedName>
        <fullName evidence="2">Nephrocystin 3-like N-terminal domain-containing protein</fullName>
    </recommendedName>
</protein>
<keyword evidence="1" id="KW-0677">Repeat</keyword>
<dbReference type="InterPro" id="IPR027417">
    <property type="entry name" value="P-loop_NTPase"/>
</dbReference>
<dbReference type="InterPro" id="IPR056884">
    <property type="entry name" value="NPHP3-like_N"/>
</dbReference>
<dbReference type="Pfam" id="PF24883">
    <property type="entry name" value="NPHP3_N"/>
    <property type="match status" value="1"/>
</dbReference>
<sequence length="150" mass="17273">VVDQRTASTGNWIFAEPDVEDWLLGRIRVLWLYALTGAGKTILSSNIIDRLDKYVQENDSQPFAMVYHYCDFKDSRTWSPVEIIASILKQLLTRDSPISDAQMEKVVQDLYNGRTQKRRFVTISHIHELFCSVASVFSRVYIVLDGLDEI</sequence>
<reference evidence="3 4" key="1">
    <citation type="submission" date="2016-04" db="EMBL/GenBank/DDBJ databases">
        <title>A degradative enzymes factory behind the ericoid mycorrhizal symbiosis.</title>
        <authorList>
            <consortium name="DOE Joint Genome Institute"/>
            <person name="Martino E."/>
            <person name="Morin E."/>
            <person name="Grelet G."/>
            <person name="Kuo A."/>
            <person name="Kohler A."/>
            <person name="Daghino S."/>
            <person name="Barry K."/>
            <person name="Choi C."/>
            <person name="Cichocki N."/>
            <person name="Clum A."/>
            <person name="Copeland A."/>
            <person name="Hainaut M."/>
            <person name="Haridas S."/>
            <person name="Labutti K."/>
            <person name="Lindquist E."/>
            <person name="Lipzen A."/>
            <person name="Khouja H.-R."/>
            <person name="Murat C."/>
            <person name="Ohm R."/>
            <person name="Olson A."/>
            <person name="Spatafora J."/>
            <person name="Veneault-Fourrey C."/>
            <person name="Henrissat B."/>
            <person name="Grigoriev I."/>
            <person name="Martin F."/>
            <person name="Perotto S."/>
        </authorList>
    </citation>
    <scope>NUCLEOTIDE SEQUENCE [LARGE SCALE GENOMIC DNA]</scope>
    <source>
        <strain evidence="3 4">F</strain>
    </source>
</reference>
<dbReference type="EMBL" id="KZ613966">
    <property type="protein sequence ID" value="PMD30552.1"/>
    <property type="molecule type" value="Genomic_DNA"/>
</dbReference>
<proteinExistence type="predicted"/>
<feature type="domain" description="Nephrocystin 3-like N-terminal" evidence="2">
    <location>
        <begin position="9"/>
        <end position="149"/>
    </location>
</feature>